<dbReference type="EMBL" id="JACHLN010000003">
    <property type="protein sequence ID" value="MBB4839982.1"/>
    <property type="molecule type" value="Genomic_DNA"/>
</dbReference>
<evidence type="ECO:0000256" key="3">
    <source>
        <dbReference type="ARBA" id="ARBA00023163"/>
    </source>
</evidence>
<dbReference type="PANTHER" id="PTHR30055:SF234">
    <property type="entry name" value="HTH-TYPE TRANSCRIPTIONAL REGULATOR BETI"/>
    <property type="match status" value="1"/>
</dbReference>
<evidence type="ECO:0000256" key="4">
    <source>
        <dbReference type="PROSITE-ProRule" id="PRU00335"/>
    </source>
</evidence>
<keyword evidence="1" id="KW-0805">Transcription regulation</keyword>
<dbReference type="PROSITE" id="PS50977">
    <property type="entry name" value="HTH_TETR_2"/>
    <property type="match status" value="1"/>
</dbReference>
<dbReference type="GO" id="GO:0003700">
    <property type="term" value="F:DNA-binding transcription factor activity"/>
    <property type="evidence" value="ECO:0007669"/>
    <property type="project" value="TreeGrafter"/>
</dbReference>
<dbReference type="Gene3D" id="1.10.357.10">
    <property type="entry name" value="Tetracycline Repressor, domain 2"/>
    <property type="match status" value="1"/>
</dbReference>
<evidence type="ECO:0000259" key="5">
    <source>
        <dbReference type="PROSITE" id="PS50977"/>
    </source>
</evidence>
<dbReference type="InterPro" id="IPR050109">
    <property type="entry name" value="HTH-type_TetR-like_transc_reg"/>
</dbReference>
<reference evidence="6 7" key="1">
    <citation type="submission" date="2020-08" db="EMBL/GenBank/DDBJ databases">
        <title>Functional genomics of gut bacteria from endangered species of beetles.</title>
        <authorList>
            <person name="Carlos-Shanley C."/>
        </authorList>
    </citation>
    <scope>NUCLEOTIDE SEQUENCE [LARGE SCALE GENOMIC DNA]</scope>
    <source>
        <strain evidence="6 7">S00224</strain>
    </source>
</reference>
<accession>A0A7W7K3C8</accession>
<keyword evidence="2 4" id="KW-0238">DNA-binding</keyword>
<dbReference type="AlphaFoldDB" id="A0A7W7K3C8"/>
<feature type="DNA-binding region" description="H-T-H motif" evidence="4">
    <location>
        <begin position="44"/>
        <end position="63"/>
    </location>
</feature>
<dbReference type="InterPro" id="IPR001647">
    <property type="entry name" value="HTH_TetR"/>
</dbReference>
<dbReference type="PANTHER" id="PTHR30055">
    <property type="entry name" value="HTH-TYPE TRANSCRIPTIONAL REGULATOR RUTR"/>
    <property type="match status" value="1"/>
</dbReference>
<evidence type="ECO:0000313" key="7">
    <source>
        <dbReference type="Proteomes" id="UP000575241"/>
    </source>
</evidence>
<dbReference type="GO" id="GO:0000976">
    <property type="term" value="F:transcription cis-regulatory region binding"/>
    <property type="evidence" value="ECO:0007669"/>
    <property type="project" value="TreeGrafter"/>
</dbReference>
<organism evidence="6 7">
    <name type="scientific">Sphingomonas kyeonggiensis</name>
    <dbReference type="NCBI Taxonomy" id="1268553"/>
    <lineage>
        <taxon>Bacteria</taxon>
        <taxon>Pseudomonadati</taxon>
        <taxon>Pseudomonadota</taxon>
        <taxon>Alphaproteobacteria</taxon>
        <taxon>Sphingomonadales</taxon>
        <taxon>Sphingomonadaceae</taxon>
        <taxon>Sphingomonas</taxon>
    </lineage>
</organism>
<dbReference type="PRINTS" id="PR00455">
    <property type="entry name" value="HTHTETR"/>
</dbReference>
<evidence type="ECO:0000313" key="6">
    <source>
        <dbReference type="EMBL" id="MBB4839982.1"/>
    </source>
</evidence>
<keyword evidence="3" id="KW-0804">Transcription</keyword>
<keyword evidence="7" id="KW-1185">Reference proteome</keyword>
<evidence type="ECO:0000256" key="1">
    <source>
        <dbReference type="ARBA" id="ARBA00023015"/>
    </source>
</evidence>
<name>A0A7W7K3C8_9SPHN</name>
<dbReference type="Pfam" id="PF00440">
    <property type="entry name" value="TetR_N"/>
    <property type="match status" value="1"/>
</dbReference>
<dbReference type="SUPFAM" id="SSF46689">
    <property type="entry name" value="Homeodomain-like"/>
    <property type="match status" value="1"/>
</dbReference>
<protein>
    <submittedName>
        <fullName evidence="6">AcrR family transcriptional regulator</fullName>
    </submittedName>
</protein>
<dbReference type="RefSeq" id="WP_184168497.1">
    <property type="nucleotide sequence ID" value="NZ_JACHLN010000003.1"/>
</dbReference>
<dbReference type="Proteomes" id="UP000575241">
    <property type="component" value="Unassembled WGS sequence"/>
</dbReference>
<proteinExistence type="predicted"/>
<feature type="domain" description="HTH tetR-type" evidence="5">
    <location>
        <begin position="21"/>
        <end position="81"/>
    </location>
</feature>
<sequence>MAKLNISRPSSTVEPKQARALQTRETLLEVTAELLAEVGIERISTNMIAQRAGMTPPTFYRYFDDKFAVVEALGMRLMERQNAVLADWIERYAHRGIEVAAAHAGDLLRETALVTQNEPGGVWVERALHATPRLEHIRIESHRFVADKLADAFAPLLPAIPREAIWRRMRIAVEFGYVTGELLHSEQDVPEELLLAETAEMLRSAFTSWGSAAGSAG</sequence>
<gene>
    <name evidence="6" type="ORF">HNP52_003074</name>
</gene>
<comment type="caution">
    <text evidence="6">The sequence shown here is derived from an EMBL/GenBank/DDBJ whole genome shotgun (WGS) entry which is preliminary data.</text>
</comment>
<dbReference type="InterPro" id="IPR009057">
    <property type="entry name" value="Homeodomain-like_sf"/>
</dbReference>
<evidence type="ECO:0000256" key="2">
    <source>
        <dbReference type="ARBA" id="ARBA00023125"/>
    </source>
</evidence>